<keyword evidence="4 6" id="KW-0238">DNA-binding</keyword>
<evidence type="ECO:0000256" key="3">
    <source>
        <dbReference type="ARBA" id="ARBA00023082"/>
    </source>
</evidence>
<dbReference type="FunFam" id="1.10.220.120:FF:000001">
    <property type="entry name" value="RNA polymerase sigma factor RpoD"/>
    <property type="match status" value="1"/>
</dbReference>
<feature type="region of interest" description="Sigma-70 factor domain-4" evidence="6">
    <location>
        <begin position="551"/>
        <end position="604"/>
    </location>
</feature>
<evidence type="ECO:0000256" key="6">
    <source>
        <dbReference type="HAMAP-Rule" id="MF_00963"/>
    </source>
</evidence>
<evidence type="ECO:0000256" key="1">
    <source>
        <dbReference type="ARBA" id="ARBA00022490"/>
    </source>
</evidence>
<dbReference type="InterPro" id="IPR013325">
    <property type="entry name" value="RNA_pol_sigma_r2"/>
</dbReference>
<dbReference type="InterPro" id="IPR013324">
    <property type="entry name" value="RNA_pol_sigma_r3/r4-like"/>
</dbReference>
<evidence type="ECO:0000259" key="8">
    <source>
        <dbReference type="PROSITE" id="PS00715"/>
    </source>
</evidence>
<dbReference type="FunFam" id="1.10.10.10:FF:000004">
    <property type="entry name" value="RNA polymerase sigma factor SigA"/>
    <property type="match status" value="1"/>
</dbReference>
<keyword evidence="1 6" id="KW-0963">Cytoplasm</keyword>
<dbReference type="Pfam" id="PF04542">
    <property type="entry name" value="Sigma70_r2"/>
    <property type="match status" value="1"/>
</dbReference>
<proteinExistence type="inferred from homology"/>
<feature type="DNA-binding region" description="H-T-H motif" evidence="6">
    <location>
        <begin position="577"/>
        <end position="596"/>
    </location>
</feature>
<accession>A0A1B9QX00</accession>
<comment type="function">
    <text evidence="6">Sigma factors are initiation factors that promote the attachment of RNA polymerase to specific initiation sites and are then released. This sigma factor is the primary sigma factor during exponential growth.</text>
</comment>
<dbReference type="InterPro" id="IPR007630">
    <property type="entry name" value="RNA_pol_sigma70_r4"/>
</dbReference>
<dbReference type="InterPro" id="IPR036388">
    <property type="entry name" value="WH-like_DNA-bd_sf"/>
</dbReference>
<dbReference type="InterPro" id="IPR007624">
    <property type="entry name" value="RNA_pol_sigma70_r3"/>
</dbReference>
<dbReference type="Gene3D" id="1.10.10.10">
    <property type="entry name" value="Winged helix-like DNA-binding domain superfamily/Winged helix DNA-binding domain"/>
    <property type="match status" value="2"/>
</dbReference>
<feature type="region of interest" description="Sigma-70 factor domain-3" evidence="6">
    <location>
        <begin position="462"/>
        <end position="538"/>
    </location>
</feature>
<dbReference type="GO" id="GO:0005737">
    <property type="term" value="C:cytoplasm"/>
    <property type="evidence" value="ECO:0007669"/>
    <property type="project" value="UniProtKB-SubCell"/>
</dbReference>
<comment type="subcellular location">
    <subcellularLocation>
        <location evidence="6">Cytoplasm</location>
    </subcellularLocation>
</comment>
<dbReference type="RefSeq" id="WP_017035156.1">
    <property type="nucleotide sequence ID" value="NZ_JBNGCH010000693.1"/>
</dbReference>
<sequence>MDQNPQSQLKLLVIKGKEQGYLTYAEVNDHLPAEIVDSEQVEDIIQMINDMGIKVVETAPDADDLALNEDNTVTDEDAAEAAAAALSSVESEIGRTTDPVRMYMREMGTVELLTREGEIDIAKRIEDGINQVQSAVAEYPGTIPYVLEQFDRVLAEELRLTDLINGFVDPNDDGTAAPTATHIGSELTNTDLADEDGEKKEDEEDAEEEEEEDTGIDPELALEKFTSLRNTYQNLQLAINEHGADSSKASKATELLQEVFAEFRLTPKQFDYLVNELRTSMDRVRTQERLIIRQTVEYGKMPKKSFVALFTGNESSDAWLDEALASDKPYAEKVKRSEEEIRRSILKLSIIEKETNLTVQSIKDISRRMSIGEAKARRAKKEMVEANLRLVISIAKKYTNRGLQFLDLIQEGNIGLMKAVDKFEYRRGYKFSTYATWWIRQAITRSIADQARTIRIPVHMIETINKLNRISRQMLQEMGREPLPEELAERMQMPEDKIRKVLKIAKEPISMETPIGDDEDSHLGDFIEDTTLELPLDSATSTSLRGATKDVLAGLTPREAKVLRMRFGIDMNTDHTLEEVGKQFDVTRERIRQIEAKALRKLRHPSRSETLRSFLDE</sequence>
<dbReference type="PANTHER" id="PTHR30603:SF60">
    <property type="entry name" value="RNA POLYMERASE SIGMA FACTOR RPOD"/>
    <property type="match status" value="1"/>
</dbReference>
<comment type="subunit">
    <text evidence="6">Interacts transiently with the RNA polymerase catalytic core.</text>
</comment>
<dbReference type="SUPFAM" id="SSF88659">
    <property type="entry name" value="Sigma3 and sigma4 domains of RNA polymerase sigma factors"/>
    <property type="match status" value="2"/>
</dbReference>
<dbReference type="GO" id="GO:0006352">
    <property type="term" value="P:DNA-templated transcription initiation"/>
    <property type="evidence" value="ECO:0007669"/>
    <property type="project" value="UniProtKB-UniRule"/>
</dbReference>
<dbReference type="InterPro" id="IPR007627">
    <property type="entry name" value="RNA_pol_sigma70_r2"/>
</dbReference>
<dbReference type="InterPro" id="IPR007631">
    <property type="entry name" value="RNA_pol_sigma_70_non-ess"/>
</dbReference>
<comment type="similarity">
    <text evidence="6">Belongs to the sigma-70 factor family. RpoD/SigA subfamily.</text>
</comment>
<evidence type="ECO:0000256" key="5">
    <source>
        <dbReference type="ARBA" id="ARBA00023163"/>
    </source>
</evidence>
<dbReference type="Gene3D" id="1.10.601.10">
    <property type="entry name" value="RNA Polymerase Primary Sigma Factor"/>
    <property type="match status" value="1"/>
</dbReference>
<dbReference type="Pfam" id="PF04539">
    <property type="entry name" value="Sigma70_r3"/>
    <property type="match status" value="1"/>
</dbReference>
<feature type="domain" description="RNA polymerase sigma-70" evidence="9">
    <location>
        <begin position="576"/>
        <end position="602"/>
    </location>
</feature>
<keyword evidence="5 6" id="KW-0804">Transcription</keyword>
<dbReference type="SUPFAM" id="SSF88946">
    <property type="entry name" value="Sigma2 domain of RNA polymerase sigma factors"/>
    <property type="match status" value="1"/>
</dbReference>
<comment type="caution">
    <text evidence="10">The sequence shown here is derived from an EMBL/GenBank/DDBJ whole genome shotgun (WGS) entry which is preliminary data.</text>
</comment>
<dbReference type="Pfam" id="PF04546">
    <property type="entry name" value="Sigma70_ner"/>
    <property type="match status" value="1"/>
</dbReference>
<evidence type="ECO:0000256" key="2">
    <source>
        <dbReference type="ARBA" id="ARBA00023015"/>
    </source>
</evidence>
<name>A0A1B9QX00_9VIBR</name>
<protein>
    <recommendedName>
        <fullName evidence="6">RNA polymerase sigma factor RpoD</fullName>
    </recommendedName>
    <alternativeName>
        <fullName evidence="6">Sigma-70</fullName>
    </alternativeName>
</protein>
<evidence type="ECO:0000313" key="11">
    <source>
        <dbReference type="Proteomes" id="UP000093173"/>
    </source>
</evidence>
<dbReference type="InterPro" id="IPR007127">
    <property type="entry name" value="RNA_pol_sigma_70_r1_1"/>
</dbReference>
<dbReference type="NCBIfam" id="NF004208">
    <property type="entry name" value="PRK05658.1"/>
    <property type="match status" value="1"/>
</dbReference>
<dbReference type="CDD" id="cd06171">
    <property type="entry name" value="Sigma70_r4"/>
    <property type="match status" value="1"/>
</dbReference>
<organism evidence="10 11">
    <name type="scientific">Vibrio genomosp. F10</name>
    <dbReference type="NCBI Taxonomy" id="723171"/>
    <lineage>
        <taxon>Bacteria</taxon>
        <taxon>Pseudomonadati</taxon>
        <taxon>Pseudomonadota</taxon>
        <taxon>Gammaproteobacteria</taxon>
        <taxon>Vibrionales</taxon>
        <taxon>Vibrionaceae</taxon>
        <taxon>Vibrio</taxon>
    </lineage>
</organism>
<dbReference type="NCBIfam" id="TIGR02937">
    <property type="entry name" value="sigma70-ECF"/>
    <property type="match status" value="1"/>
</dbReference>
<dbReference type="FunFam" id="1.10.601.10:FF:000002">
    <property type="entry name" value="RNA polymerase sigma factor RpoD"/>
    <property type="match status" value="1"/>
</dbReference>
<reference evidence="11" key="1">
    <citation type="submission" date="2016-06" db="EMBL/GenBank/DDBJ databases">
        <authorList>
            <person name="Hehemann J.-H."/>
            <person name="Arevalo P."/>
            <person name="Datta M.S."/>
            <person name="Polz M.F."/>
        </authorList>
    </citation>
    <scope>NUCLEOTIDE SEQUENCE [LARGE SCALE GENOMIC DNA]</scope>
    <source>
        <strain evidence="11">9CSC122</strain>
    </source>
</reference>
<dbReference type="InterPro" id="IPR009042">
    <property type="entry name" value="RNA_pol_sigma70_r1_2"/>
</dbReference>
<keyword evidence="2 6" id="KW-0805">Transcription regulation</keyword>
<keyword evidence="11" id="KW-1185">Reference proteome</keyword>
<dbReference type="PRINTS" id="PR00046">
    <property type="entry name" value="SIGMA70FCT"/>
</dbReference>
<feature type="region of interest" description="Disordered" evidence="7">
    <location>
        <begin position="169"/>
        <end position="219"/>
    </location>
</feature>
<gene>
    <name evidence="6" type="primary">rpoD</name>
    <name evidence="10" type="ORF">A6E14_00500</name>
</gene>
<keyword evidence="3 6" id="KW-0731">Sigma factor</keyword>
<dbReference type="InterPro" id="IPR014284">
    <property type="entry name" value="RNA_pol_sigma-70_dom"/>
</dbReference>
<dbReference type="AlphaFoldDB" id="A0A1B9QX00"/>
<dbReference type="InterPro" id="IPR050239">
    <property type="entry name" value="Sigma-70_RNA_pol_init_factors"/>
</dbReference>
<dbReference type="Pfam" id="PF04545">
    <property type="entry name" value="Sigma70_r4"/>
    <property type="match status" value="1"/>
</dbReference>
<evidence type="ECO:0000256" key="4">
    <source>
        <dbReference type="ARBA" id="ARBA00023125"/>
    </source>
</evidence>
<dbReference type="Pfam" id="PF00140">
    <property type="entry name" value="Sigma70_r1_2"/>
    <property type="match status" value="1"/>
</dbReference>
<dbReference type="NCBIfam" id="TIGR02393">
    <property type="entry name" value="RpoD_Cterm"/>
    <property type="match status" value="1"/>
</dbReference>
<dbReference type="PANTHER" id="PTHR30603">
    <property type="entry name" value="RNA POLYMERASE SIGMA FACTOR RPO"/>
    <property type="match status" value="1"/>
</dbReference>
<dbReference type="HAMAP" id="MF_00963">
    <property type="entry name" value="Sigma70_RpoD_SigA"/>
    <property type="match status" value="1"/>
</dbReference>
<dbReference type="InterPro" id="IPR012760">
    <property type="entry name" value="RNA_pol_sigma_RpoD_C"/>
</dbReference>
<dbReference type="EMBL" id="MAJZ01000693">
    <property type="protein sequence ID" value="OCH74154.1"/>
    <property type="molecule type" value="Genomic_DNA"/>
</dbReference>
<feature type="compositionally biased region" description="Acidic residues" evidence="7">
    <location>
        <begin position="192"/>
        <end position="216"/>
    </location>
</feature>
<dbReference type="InterPro" id="IPR028630">
    <property type="entry name" value="Sigma70_RpoD"/>
</dbReference>
<feature type="short sequence motif" description="Interaction with polymerase core subunit RpoC" evidence="6">
    <location>
        <begin position="407"/>
        <end position="410"/>
    </location>
</feature>
<dbReference type="Gene3D" id="1.10.220.120">
    <property type="entry name" value="Sigma-70 factor, region 1.1"/>
    <property type="match status" value="1"/>
</dbReference>
<feature type="region of interest" description="Sigma-70 factor domain-2" evidence="6">
    <location>
        <begin position="383"/>
        <end position="453"/>
    </location>
</feature>
<dbReference type="Proteomes" id="UP000093173">
    <property type="component" value="Unassembled WGS sequence"/>
</dbReference>
<dbReference type="PROSITE" id="PS00716">
    <property type="entry name" value="SIGMA70_2"/>
    <property type="match status" value="1"/>
</dbReference>
<dbReference type="Pfam" id="PF03979">
    <property type="entry name" value="Sigma70_r1_1"/>
    <property type="match status" value="1"/>
</dbReference>
<dbReference type="FunFam" id="1.10.10.10:FF:000002">
    <property type="entry name" value="RNA polymerase sigma factor SigA"/>
    <property type="match status" value="1"/>
</dbReference>
<dbReference type="GO" id="GO:0016987">
    <property type="term" value="F:sigma factor activity"/>
    <property type="evidence" value="ECO:0007669"/>
    <property type="project" value="UniProtKB-UniRule"/>
</dbReference>
<feature type="domain" description="RNA polymerase sigma-70" evidence="8">
    <location>
        <begin position="407"/>
        <end position="420"/>
    </location>
</feature>
<dbReference type="GO" id="GO:0003677">
    <property type="term" value="F:DNA binding"/>
    <property type="evidence" value="ECO:0007669"/>
    <property type="project" value="UniProtKB-UniRule"/>
</dbReference>
<dbReference type="InterPro" id="IPR042189">
    <property type="entry name" value="RNA_pol_sigma_70_r1_1_sf"/>
</dbReference>
<dbReference type="PROSITE" id="PS00715">
    <property type="entry name" value="SIGMA70_1"/>
    <property type="match status" value="1"/>
</dbReference>
<evidence type="ECO:0000259" key="9">
    <source>
        <dbReference type="PROSITE" id="PS00716"/>
    </source>
</evidence>
<evidence type="ECO:0000313" key="10">
    <source>
        <dbReference type="EMBL" id="OCH74154.1"/>
    </source>
</evidence>
<evidence type="ECO:0000256" key="7">
    <source>
        <dbReference type="SAM" id="MobiDB-lite"/>
    </source>
</evidence>
<dbReference type="InterPro" id="IPR000943">
    <property type="entry name" value="RNA_pol_sigma70"/>
</dbReference>